<dbReference type="InterPro" id="IPR042230">
    <property type="entry name" value="CusF_sf"/>
</dbReference>
<feature type="signal peptide" evidence="1">
    <location>
        <begin position="1"/>
        <end position="24"/>
    </location>
</feature>
<dbReference type="InterPro" id="IPR021647">
    <property type="entry name" value="CusF_Ec"/>
</dbReference>
<comment type="caution">
    <text evidence="2">The sequence shown here is derived from an EMBL/GenBank/DDBJ whole genome shotgun (WGS) entry which is preliminary data.</text>
</comment>
<accession>A0A7X3FZV6</accession>
<evidence type="ECO:0000313" key="3">
    <source>
        <dbReference type="Proteomes" id="UP000443353"/>
    </source>
</evidence>
<evidence type="ECO:0000256" key="1">
    <source>
        <dbReference type="SAM" id="SignalP"/>
    </source>
</evidence>
<dbReference type="Proteomes" id="UP000443353">
    <property type="component" value="Unassembled WGS sequence"/>
</dbReference>
<dbReference type="Pfam" id="PF11604">
    <property type="entry name" value="CusF_Ec"/>
    <property type="match status" value="1"/>
</dbReference>
<sequence length="148" mass="15611">MMKHHTMIATLLALAVSGIGAVQAQPGQTGMDAKSCQDMMKGMNMKGMDMKNMDAKSCQGLMKGIDMQEADKSAKAARHEAVGTVKSVDPAAGTVTLAHGPVKSLNWPAMTMGFAVKDKALFDKLSVGKKVDVEIVQQGGNYVITAVK</sequence>
<keyword evidence="3" id="KW-1185">Reference proteome</keyword>
<feature type="chain" id="PRO_5031399557" description="Copper-binding protein" evidence="1">
    <location>
        <begin position="25"/>
        <end position="148"/>
    </location>
</feature>
<evidence type="ECO:0008006" key="4">
    <source>
        <dbReference type="Google" id="ProtNLM"/>
    </source>
</evidence>
<reference evidence="2 3" key="1">
    <citation type="submission" date="2019-12" db="EMBL/GenBank/DDBJ databases">
        <authorList>
            <person name="Li C."/>
            <person name="Zhao J."/>
        </authorList>
    </citation>
    <scope>NUCLEOTIDE SEQUENCE [LARGE SCALE GENOMIC DNA]</scope>
    <source>
        <strain evidence="2 3">NEAU-DD11</strain>
    </source>
</reference>
<name>A0A7X3FZV6_9BURK</name>
<proteinExistence type="predicted"/>
<dbReference type="EMBL" id="WSES01000004">
    <property type="protein sequence ID" value="MVW61086.1"/>
    <property type="molecule type" value="Genomic_DNA"/>
</dbReference>
<protein>
    <recommendedName>
        <fullName evidence="4">Copper-binding protein</fullName>
    </recommendedName>
</protein>
<gene>
    <name evidence="2" type="ORF">GPY61_14220</name>
</gene>
<evidence type="ECO:0000313" key="2">
    <source>
        <dbReference type="EMBL" id="MVW61086.1"/>
    </source>
</evidence>
<dbReference type="Gene3D" id="2.40.50.320">
    <property type="entry name" value="Copper binding periplasmic protein CusF"/>
    <property type="match status" value="1"/>
</dbReference>
<dbReference type="AlphaFoldDB" id="A0A7X3FZV6"/>
<keyword evidence="1" id="KW-0732">Signal</keyword>
<organism evidence="2 3">
    <name type="scientific">Massilia cellulosiltytica</name>
    <dbReference type="NCBI Taxonomy" id="2683234"/>
    <lineage>
        <taxon>Bacteria</taxon>
        <taxon>Pseudomonadati</taxon>
        <taxon>Pseudomonadota</taxon>
        <taxon>Betaproteobacteria</taxon>
        <taxon>Burkholderiales</taxon>
        <taxon>Oxalobacteraceae</taxon>
        <taxon>Telluria group</taxon>
        <taxon>Massilia</taxon>
    </lineage>
</organism>